<keyword evidence="2" id="KW-1133">Transmembrane helix</keyword>
<dbReference type="AlphaFoldDB" id="A0A7I7QU28"/>
<dbReference type="EMBL" id="AP022588">
    <property type="protein sequence ID" value="BBY29834.1"/>
    <property type="molecule type" value="Genomic_DNA"/>
</dbReference>
<organism evidence="3 4">
    <name type="scientific">Mycolicibacterium sediminis</name>
    <dbReference type="NCBI Taxonomy" id="1286180"/>
    <lineage>
        <taxon>Bacteria</taxon>
        <taxon>Bacillati</taxon>
        <taxon>Actinomycetota</taxon>
        <taxon>Actinomycetes</taxon>
        <taxon>Mycobacteriales</taxon>
        <taxon>Mycobacteriaceae</taxon>
        <taxon>Mycolicibacterium</taxon>
    </lineage>
</organism>
<evidence type="ECO:0008006" key="5">
    <source>
        <dbReference type="Google" id="ProtNLM"/>
    </source>
</evidence>
<proteinExistence type="predicted"/>
<name>A0A7I7QU28_9MYCO</name>
<feature type="transmembrane region" description="Helical" evidence="2">
    <location>
        <begin position="331"/>
        <end position="349"/>
    </location>
</feature>
<evidence type="ECO:0000313" key="3">
    <source>
        <dbReference type="EMBL" id="BBY29834.1"/>
    </source>
</evidence>
<dbReference type="KEGG" id="msei:MSEDJ_39300"/>
<feature type="transmembrane region" description="Helical" evidence="2">
    <location>
        <begin position="235"/>
        <end position="263"/>
    </location>
</feature>
<evidence type="ECO:0000313" key="4">
    <source>
        <dbReference type="Proteomes" id="UP000467193"/>
    </source>
</evidence>
<dbReference type="PANTHER" id="PTHR38434">
    <property type="entry name" value="BLL2549 PROTEIN"/>
    <property type="match status" value="1"/>
</dbReference>
<feature type="transmembrane region" description="Helical" evidence="2">
    <location>
        <begin position="151"/>
        <end position="169"/>
    </location>
</feature>
<feature type="transmembrane region" description="Helical" evidence="2">
    <location>
        <begin position="429"/>
        <end position="447"/>
    </location>
</feature>
<dbReference type="InterPro" id="IPR019286">
    <property type="entry name" value="DUF2339_TM"/>
</dbReference>
<evidence type="ECO:0000256" key="2">
    <source>
        <dbReference type="SAM" id="Phobius"/>
    </source>
</evidence>
<keyword evidence="2" id="KW-0812">Transmembrane</keyword>
<feature type="compositionally biased region" description="Pro residues" evidence="1">
    <location>
        <begin position="81"/>
        <end position="108"/>
    </location>
</feature>
<protein>
    <recommendedName>
        <fullName evidence="5">DUF2339 domain-containing protein</fullName>
    </recommendedName>
</protein>
<gene>
    <name evidence="3" type="ORF">MSEDJ_39300</name>
</gene>
<keyword evidence="4" id="KW-1185">Reference proteome</keyword>
<feature type="transmembrane region" description="Helical" evidence="2">
    <location>
        <begin position="467"/>
        <end position="488"/>
    </location>
</feature>
<dbReference type="Proteomes" id="UP000467193">
    <property type="component" value="Chromosome"/>
</dbReference>
<feature type="transmembrane region" description="Helical" evidence="2">
    <location>
        <begin position="562"/>
        <end position="581"/>
    </location>
</feature>
<evidence type="ECO:0000256" key="1">
    <source>
        <dbReference type="SAM" id="MobiDB-lite"/>
    </source>
</evidence>
<feature type="transmembrane region" description="Helical" evidence="2">
    <location>
        <begin position="500"/>
        <end position="525"/>
    </location>
</feature>
<accession>A0A7I7QU28</accession>
<feature type="transmembrane region" description="Helical" evidence="2">
    <location>
        <begin position="356"/>
        <end position="374"/>
    </location>
</feature>
<feature type="transmembrane region" description="Helical" evidence="2">
    <location>
        <begin position="593"/>
        <end position="615"/>
    </location>
</feature>
<feature type="transmembrane region" description="Helical" evidence="2">
    <location>
        <begin position="531"/>
        <end position="550"/>
    </location>
</feature>
<feature type="transmembrane region" description="Helical" evidence="2">
    <location>
        <begin position="176"/>
        <end position="196"/>
    </location>
</feature>
<feature type="compositionally biased region" description="Pro residues" evidence="1">
    <location>
        <begin position="55"/>
        <end position="73"/>
    </location>
</feature>
<dbReference type="RefSeq" id="WP_163798908.1">
    <property type="nucleotide sequence ID" value="NZ_AP022588.1"/>
</dbReference>
<feature type="transmembrane region" description="Helical" evidence="2">
    <location>
        <begin position="303"/>
        <end position="325"/>
    </location>
</feature>
<sequence length="621" mass="61939">MTEPEQAVIGRLSADFAVMASYMARASSDLRELSRIVVERPVAPAAAWSAAAPPVGRPQPAAAPMPAPHPGPAGPQWAQPTAPPMPRAPMPPAPMPPPPPAPRVPAPPKVRSEGWIGKALAVAGVAVTLIGVALLLVLAAQAGILAPGVRVAAGAVLAAVLAGAGWALNRRAGGRVGAIALAATGIAAAYIDVFAVTSIYEWVPAAAGLAIASVVAGGGLTLARRWDSEQLGLLVLVPLIGLAPAMADGITLLVIGFMLVLAAASLPVQLGRDWIGMHAARIAAPTLPLLVALVAVDPAPGRAPWIAGACALAAVLAFVGALLLLPSSSHPTRVALLAAAGSLPVLGLATTAGRATSAILAGALAAVVLGLVLLGDGLPGVTEPVRRVWSALSAVAALVAVAVAFDGPIAAPVLFGMACVLAVAGRTSVAARLSATAFAAVGALYYLDVAPLAALFTPTELGTAPAVSTLISSVLAATCAALIAWSWVTRGGLDADVTRLLWAASGIGALYAVTTFTVTAGVLVAGGDEGFFAGHVAATIVWIGVAAALLRHAVRLPRAERSLSVGGGMALVVAAVSKLFVFDLGTLDGIFRVIVFIVVGLVLLAMGAGYARLLAQQDQEV</sequence>
<dbReference type="Pfam" id="PF10101">
    <property type="entry name" value="DUF2339"/>
    <property type="match status" value="1"/>
</dbReference>
<reference evidence="3 4" key="1">
    <citation type="journal article" date="2019" name="Emerg. Microbes Infect.">
        <title>Comprehensive subspecies identification of 175 nontuberculous mycobacteria species based on 7547 genomic profiles.</title>
        <authorList>
            <person name="Matsumoto Y."/>
            <person name="Kinjo T."/>
            <person name="Motooka D."/>
            <person name="Nabeya D."/>
            <person name="Jung N."/>
            <person name="Uechi K."/>
            <person name="Horii T."/>
            <person name="Iida T."/>
            <person name="Fujita J."/>
            <person name="Nakamura S."/>
        </authorList>
    </citation>
    <scope>NUCLEOTIDE SEQUENCE [LARGE SCALE GENOMIC DNA]</scope>
    <source>
        <strain evidence="3 4">JCM 17899</strain>
    </source>
</reference>
<feature type="transmembrane region" description="Helical" evidence="2">
    <location>
        <begin position="275"/>
        <end position="296"/>
    </location>
</feature>
<feature type="region of interest" description="Disordered" evidence="1">
    <location>
        <begin position="51"/>
        <end position="108"/>
    </location>
</feature>
<dbReference type="PANTHER" id="PTHR38434:SF1">
    <property type="entry name" value="BLL2549 PROTEIN"/>
    <property type="match status" value="1"/>
</dbReference>
<feature type="transmembrane region" description="Helical" evidence="2">
    <location>
        <begin position="202"/>
        <end position="223"/>
    </location>
</feature>
<keyword evidence="2" id="KW-0472">Membrane</keyword>
<feature type="transmembrane region" description="Helical" evidence="2">
    <location>
        <begin position="119"/>
        <end position="145"/>
    </location>
</feature>
<feature type="transmembrane region" description="Helical" evidence="2">
    <location>
        <begin position="394"/>
        <end position="422"/>
    </location>
</feature>